<comment type="caution">
    <text evidence="4">The sequence shown here is derived from an EMBL/GenBank/DDBJ whole genome shotgun (WGS) entry which is preliminary data.</text>
</comment>
<dbReference type="PANTHER" id="PTHR48174:SF5">
    <property type="entry name" value="VACUOLAR PROTEIN SORTING-ASSOCIATED PROTEIN 62"/>
    <property type="match status" value="1"/>
</dbReference>
<reference evidence="4 5" key="1">
    <citation type="submission" date="2020-08" db="EMBL/GenBank/DDBJ databases">
        <title>Sequencing the genomes of 1000 actinobacteria strains.</title>
        <authorList>
            <person name="Klenk H.-P."/>
        </authorList>
    </citation>
    <scope>NUCLEOTIDE SEQUENCE [LARGE SCALE GENOMIC DNA]</scope>
    <source>
        <strain evidence="4 5">DSM 102030</strain>
    </source>
</reference>
<dbReference type="AlphaFoldDB" id="A0A7W7RHJ5"/>
<keyword evidence="3" id="KW-0812">Transmembrane</keyword>
<evidence type="ECO:0000256" key="3">
    <source>
        <dbReference type="SAM" id="Phobius"/>
    </source>
</evidence>
<gene>
    <name evidence="4" type="ORF">F4561_002852</name>
</gene>
<dbReference type="Proteomes" id="UP000523007">
    <property type="component" value="Unassembled WGS sequence"/>
</dbReference>
<keyword evidence="5" id="KW-1185">Reference proteome</keyword>
<dbReference type="PANTHER" id="PTHR48174">
    <property type="entry name" value="DUF946 FAMILY PROTEIN"/>
    <property type="match status" value="1"/>
</dbReference>
<evidence type="ECO:0000313" key="4">
    <source>
        <dbReference type="EMBL" id="MBB4932032.1"/>
    </source>
</evidence>
<keyword evidence="3" id="KW-1133">Transmembrane helix</keyword>
<feature type="transmembrane region" description="Helical" evidence="3">
    <location>
        <begin position="543"/>
        <end position="560"/>
    </location>
</feature>
<keyword evidence="3" id="KW-0472">Membrane</keyword>
<organism evidence="4 5">
    <name type="scientific">Lipingzhangella halophila</name>
    <dbReference type="NCBI Taxonomy" id="1783352"/>
    <lineage>
        <taxon>Bacteria</taxon>
        <taxon>Bacillati</taxon>
        <taxon>Actinomycetota</taxon>
        <taxon>Actinomycetes</taxon>
        <taxon>Streptosporangiales</taxon>
        <taxon>Nocardiopsidaceae</taxon>
        <taxon>Lipingzhangella</taxon>
    </lineage>
</organism>
<feature type="coiled-coil region" evidence="1">
    <location>
        <begin position="401"/>
        <end position="435"/>
    </location>
</feature>
<name>A0A7W7RHJ5_9ACTN</name>
<protein>
    <submittedName>
        <fullName evidence="4">Uncharacterized protein</fullName>
    </submittedName>
</protein>
<dbReference type="EMBL" id="JACHJT010000001">
    <property type="protein sequence ID" value="MBB4932032.1"/>
    <property type="molecule type" value="Genomic_DNA"/>
</dbReference>
<accession>A0A7W7RHJ5</accession>
<proteinExistence type="predicted"/>
<feature type="region of interest" description="Disordered" evidence="2">
    <location>
        <begin position="1"/>
        <end position="20"/>
    </location>
</feature>
<evidence type="ECO:0000313" key="5">
    <source>
        <dbReference type="Proteomes" id="UP000523007"/>
    </source>
</evidence>
<feature type="transmembrane region" description="Helical" evidence="3">
    <location>
        <begin position="594"/>
        <end position="612"/>
    </location>
</feature>
<keyword evidence="1" id="KW-0175">Coiled coil</keyword>
<feature type="transmembrane region" description="Helical" evidence="3">
    <location>
        <begin position="567"/>
        <end position="588"/>
    </location>
</feature>
<evidence type="ECO:0000256" key="2">
    <source>
        <dbReference type="SAM" id="MobiDB-lite"/>
    </source>
</evidence>
<evidence type="ECO:0000256" key="1">
    <source>
        <dbReference type="SAM" id="Coils"/>
    </source>
</evidence>
<feature type="transmembrane region" description="Helical" evidence="3">
    <location>
        <begin position="515"/>
        <end position="537"/>
    </location>
</feature>
<sequence length="618" mass="69304">MTETARDESTGFSVEPGPDMSAKTDYELLRQYEPVLRYTRGELFFPTDIEAYLPCCSLYVEDDNGRKHEAVPAGELTAERLSGAEEEWPGQPKHLRFVQEESLAAEARRFRQGARPQIPKSGRLAAVGVFGRVLDVLVKLSLLIRGAVPGGVAAAAVTRYREHVDDGGATYYGRVVRDGGYIILQYWFFYAMNDWRSIYGGVNDHEADWEKVFVYLTEAPDGAIRPMWAGASSHEYTGDDLRRSWDDPDFHREGDHPVVFVGAGSHSHQMLPGDYLIQVDPAVLRGVVRAWRRLTEKLFPSTSAIVRHGISVPFVDYARGDGARVGPGGDREWRAVLIDDDTPWVRGFRGLWGRDTRDFFDGERAPSGPRYERDGTVRHAWADPLTWVGLHKVAPSETAARAELEEHVNRLAEQIEQADADIAQKRAELRRLSAAQLVLSRDVHAETRAREYGEQLRAAERELAARCRERAFMADERDFHRAALASREPLEPGPKEHLRSPHLPYASGAQRTTRFVHIWAALSTPLLIISLGAMLLLQGRYTVPAMIGVVVLFATFDSFARRKLLPFLTGLAFVAVLLAVLAGIIWAFVTQWRIAVLVPIVVVVSVLLVVNIRDLLRR</sequence>